<accession>A0A8J4H494</accession>
<keyword evidence="10" id="KW-1185">Reference proteome</keyword>
<evidence type="ECO:0000256" key="1">
    <source>
        <dbReference type="ARBA" id="ARBA00022490"/>
    </source>
</evidence>
<dbReference type="PANTHER" id="PTHR30008:SF0">
    <property type="entry name" value="EXODEOXYRIBONUCLEASE 7 LARGE SUBUNIT"/>
    <property type="match status" value="1"/>
</dbReference>
<keyword evidence="3 5" id="KW-0378">Hydrolase</keyword>
<protein>
    <recommendedName>
        <fullName evidence="5">Exodeoxyribonuclease 7 large subunit</fullName>
        <ecNumber evidence="5">3.1.11.6</ecNumber>
    </recommendedName>
    <alternativeName>
        <fullName evidence="5">Exodeoxyribonuclease VII large subunit</fullName>
        <shortName evidence="5">Exonuclease VII large subunit</shortName>
    </alternativeName>
</protein>
<dbReference type="Proteomes" id="UP000677918">
    <property type="component" value="Unassembled WGS sequence"/>
</dbReference>
<dbReference type="InterPro" id="IPR003753">
    <property type="entry name" value="Exonuc_VII_L"/>
</dbReference>
<dbReference type="InterPro" id="IPR025824">
    <property type="entry name" value="OB-fold_nuc-bd_dom"/>
</dbReference>
<dbReference type="RefSeq" id="WP_213413495.1">
    <property type="nucleotide sequence ID" value="NZ_BOVK01000055.1"/>
</dbReference>
<gene>
    <name evidence="5 9" type="primary">xseA</name>
    <name evidence="9" type="ORF">XYCOK13_35020</name>
</gene>
<keyword evidence="1 5" id="KW-0963">Cytoplasm</keyword>
<dbReference type="PANTHER" id="PTHR30008">
    <property type="entry name" value="EXODEOXYRIBONUCLEASE 7 LARGE SUBUNIT"/>
    <property type="match status" value="1"/>
</dbReference>
<feature type="domain" description="Exonuclease VII large subunit C-terminal" evidence="7">
    <location>
        <begin position="124"/>
        <end position="286"/>
    </location>
</feature>
<name>A0A8J4H494_9BACL</name>
<keyword evidence="4 5" id="KW-0269">Exonuclease</keyword>
<dbReference type="GO" id="GO:0006308">
    <property type="term" value="P:DNA catabolic process"/>
    <property type="evidence" value="ECO:0007669"/>
    <property type="project" value="UniProtKB-UniRule"/>
</dbReference>
<dbReference type="Pfam" id="PF02601">
    <property type="entry name" value="Exonuc_VII_L"/>
    <property type="match status" value="2"/>
</dbReference>
<evidence type="ECO:0000259" key="7">
    <source>
        <dbReference type="Pfam" id="PF02601"/>
    </source>
</evidence>
<dbReference type="NCBIfam" id="TIGR00237">
    <property type="entry name" value="xseA"/>
    <property type="match status" value="1"/>
</dbReference>
<dbReference type="GO" id="GO:0008855">
    <property type="term" value="F:exodeoxyribonuclease VII activity"/>
    <property type="evidence" value="ECO:0007669"/>
    <property type="project" value="UniProtKB-UniRule"/>
</dbReference>
<dbReference type="GO" id="GO:0005737">
    <property type="term" value="C:cytoplasm"/>
    <property type="evidence" value="ECO:0007669"/>
    <property type="project" value="UniProtKB-SubCell"/>
</dbReference>
<evidence type="ECO:0000256" key="4">
    <source>
        <dbReference type="ARBA" id="ARBA00022839"/>
    </source>
</evidence>
<evidence type="ECO:0000256" key="3">
    <source>
        <dbReference type="ARBA" id="ARBA00022801"/>
    </source>
</evidence>
<comment type="similarity">
    <text evidence="5 6">Belongs to the XseA family.</text>
</comment>
<dbReference type="EC" id="3.1.11.6" evidence="5"/>
<comment type="function">
    <text evidence="5">Bidirectionally degrades single-stranded DNA into large acid-insoluble oligonucleotides, which are then degraded further into small acid-soluble oligonucleotides.</text>
</comment>
<organism evidence="9 10">
    <name type="scientific">Xylanibacillus composti</name>
    <dbReference type="NCBI Taxonomy" id="1572762"/>
    <lineage>
        <taxon>Bacteria</taxon>
        <taxon>Bacillati</taxon>
        <taxon>Bacillota</taxon>
        <taxon>Bacilli</taxon>
        <taxon>Bacillales</taxon>
        <taxon>Paenibacillaceae</taxon>
        <taxon>Xylanibacillus</taxon>
    </lineage>
</organism>
<feature type="domain" description="OB-fold nucleic acid binding" evidence="8">
    <location>
        <begin position="6"/>
        <end position="101"/>
    </location>
</feature>
<reference evidence="9" key="1">
    <citation type="submission" date="2021-04" db="EMBL/GenBank/DDBJ databases">
        <title>Draft genome sequence of Xylanibacillus composti strain K13.</title>
        <authorList>
            <person name="Uke A."/>
            <person name="Chhe C."/>
            <person name="Baramee S."/>
            <person name="Kosugi A."/>
        </authorList>
    </citation>
    <scope>NUCLEOTIDE SEQUENCE</scope>
    <source>
        <strain evidence="9">K13</strain>
    </source>
</reference>
<evidence type="ECO:0000256" key="2">
    <source>
        <dbReference type="ARBA" id="ARBA00022722"/>
    </source>
</evidence>
<keyword evidence="2 5" id="KW-0540">Nuclease</keyword>
<evidence type="ECO:0000256" key="5">
    <source>
        <dbReference type="HAMAP-Rule" id="MF_00378"/>
    </source>
</evidence>
<evidence type="ECO:0000313" key="9">
    <source>
        <dbReference type="EMBL" id="GIQ70678.1"/>
    </source>
</evidence>
<comment type="catalytic activity">
    <reaction evidence="5 6">
        <text>Exonucleolytic cleavage in either 5'- to 3'- or 3'- to 5'-direction to yield nucleoside 5'-phosphates.</text>
        <dbReference type="EC" id="3.1.11.6"/>
    </reaction>
</comment>
<dbReference type="CDD" id="cd04489">
    <property type="entry name" value="ExoVII_LU_OBF"/>
    <property type="match status" value="1"/>
</dbReference>
<evidence type="ECO:0000256" key="6">
    <source>
        <dbReference type="RuleBase" id="RU004355"/>
    </source>
</evidence>
<dbReference type="InterPro" id="IPR020579">
    <property type="entry name" value="Exonuc_VII_lsu_C"/>
</dbReference>
<proteinExistence type="inferred from homology"/>
<dbReference type="GO" id="GO:0003676">
    <property type="term" value="F:nucleic acid binding"/>
    <property type="evidence" value="ECO:0007669"/>
    <property type="project" value="InterPro"/>
</dbReference>
<dbReference type="Pfam" id="PF13742">
    <property type="entry name" value="tRNA_anti_2"/>
    <property type="match status" value="1"/>
</dbReference>
<dbReference type="GO" id="GO:0009318">
    <property type="term" value="C:exodeoxyribonuclease VII complex"/>
    <property type="evidence" value="ECO:0007669"/>
    <property type="project" value="UniProtKB-UniRule"/>
</dbReference>
<comment type="caution">
    <text evidence="9">The sequence shown here is derived from an EMBL/GenBank/DDBJ whole genome shotgun (WGS) entry which is preliminary data.</text>
</comment>
<dbReference type="AlphaFoldDB" id="A0A8J4H494"/>
<evidence type="ECO:0000259" key="8">
    <source>
        <dbReference type="Pfam" id="PF13742"/>
    </source>
</evidence>
<dbReference type="EMBL" id="BOVK01000055">
    <property type="protein sequence ID" value="GIQ70678.1"/>
    <property type="molecule type" value="Genomic_DNA"/>
</dbReference>
<evidence type="ECO:0000313" key="10">
    <source>
        <dbReference type="Proteomes" id="UP000677918"/>
    </source>
</evidence>
<dbReference type="HAMAP" id="MF_00378">
    <property type="entry name" value="Exonuc_7_L"/>
    <property type="match status" value="1"/>
</dbReference>
<comment type="subunit">
    <text evidence="5">Heterooligomer composed of large and small subunits.</text>
</comment>
<sequence>MDKNILSVKALTRYIKMRLEGDERLQQIWVQGEISNFTHHSSGHMYFTLKDKDSRVKCVMFSSYNASLGFIPKNGDHVLARGSISVYERDGQYQFYVTKMQPDGIGSLYLAFEALKRKLEAEGLFAEERKRRLPKFPQTVGLVTSPTGAAVRDMITTLQRRYPLAAILLFPVQVQGKQAARSIARAIEAVNAHGKADLLIVGRGGGSLEELWAFNEEPVARSIAASAIPVISAVGHETDYTIADFVADIRAATPTAAAELAVPHLEELRQSLHHLSSRLDRALTAHYYEPAQRLDRLAQRLRYGMAQRLRQAEVRYQRAERRLSAFQPSEQVRSLRQRLESHSKQLAGAMQGLLHQQKLRFVGTIRQLDALSPLKVMARGYSLAYRVSDGALMKSVRQAASGDDVRIRLHDGELQCEVKTIREIDSGM</sequence>
<feature type="domain" description="Exonuclease VII large subunit C-terminal" evidence="7">
    <location>
        <begin position="287"/>
        <end position="417"/>
    </location>
</feature>
<comment type="subcellular location">
    <subcellularLocation>
        <location evidence="5 6">Cytoplasm</location>
    </subcellularLocation>
</comment>